<dbReference type="PANTHER" id="PTHR33908">
    <property type="entry name" value="MANNOSYLTRANSFERASE YKCB-RELATED"/>
    <property type="match status" value="1"/>
</dbReference>
<feature type="transmembrane region" description="Helical" evidence="8">
    <location>
        <begin position="237"/>
        <end position="256"/>
    </location>
</feature>
<dbReference type="InterPro" id="IPR050297">
    <property type="entry name" value="LipidA_mod_glycosyltrf_83"/>
</dbReference>
<proteinExistence type="predicted"/>
<evidence type="ECO:0000256" key="7">
    <source>
        <dbReference type="ARBA" id="ARBA00023136"/>
    </source>
</evidence>
<feature type="transmembrane region" description="Helical" evidence="8">
    <location>
        <begin position="25"/>
        <end position="46"/>
    </location>
</feature>
<dbReference type="EMBL" id="MFJC01000006">
    <property type="protein sequence ID" value="OGG10049.1"/>
    <property type="molecule type" value="Genomic_DNA"/>
</dbReference>
<dbReference type="GO" id="GO:0016763">
    <property type="term" value="F:pentosyltransferase activity"/>
    <property type="evidence" value="ECO:0007669"/>
    <property type="project" value="TreeGrafter"/>
</dbReference>
<protein>
    <recommendedName>
        <fullName evidence="9">Glycosyltransferase RgtA/B/C/D-like domain-containing protein</fullName>
    </recommendedName>
</protein>
<keyword evidence="4" id="KW-0808">Transferase</keyword>
<evidence type="ECO:0000256" key="3">
    <source>
        <dbReference type="ARBA" id="ARBA00022676"/>
    </source>
</evidence>
<dbReference type="Proteomes" id="UP000176854">
    <property type="component" value="Unassembled WGS sequence"/>
</dbReference>
<feature type="transmembrane region" description="Helical" evidence="8">
    <location>
        <begin position="193"/>
        <end position="210"/>
    </location>
</feature>
<evidence type="ECO:0000256" key="2">
    <source>
        <dbReference type="ARBA" id="ARBA00022475"/>
    </source>
</evidence>
<reference evidence="10 11" key="1">
    <citation type="journal article" date="2016" name="Nat. Commun.">
        <title>Thousands of microbial genomes shed light on interconnected biogeochemical processes in an aquifer system.</title>
        <authorList>
            <person name="Anantharaman K."/>
            <person name="Brown C.T."/>
            <person name="Hug L.A."/>
            <person name="Sharon I."/>
            <person name="Castelle C.J."/>
            <person name="Probst A.J."/>
            <person name="Thomas B.C."/>
            <person name="Singh A."/>
            <person name="Wilkins M.J."/>
            <person name="Karaoz U."/>
            <person name="Brodie E.L."/>
            <person name="Williams K.H."/>
            <person name="Hubbard S.S."/>
            <person name="Banfield J.F."/>
        </authorList>
    </citation>
    <scope>NUCLEOTIDE SEQUENCE [LARGE SCALE GENOMIC DNA]</scope>
</reference>
<feature type="transmembrane region" description="Helical" evidence="8">
    <location>
        <begin position="319"/>
        <end position="336"/>
    </location>
</feature>
<evidence type="ECO:0000313" key="10">
    <source>
        <dbReference type="EMBL" id="OGG10049.1"/>
    </source>
</evidence>
<feature type="domain" description="Glycosyltransferase RgtA/B/C/D-like" evidence="9">
    <location>
        <begin position="94"/>
        <end position="249"/>
    </location>
</feature>
<dbReference type="Pfam" id="PF13231">
    <property type="entry name" value="PMT_2"/>
    <property type="match status" value="1"/>
</dbReference>
<feature type="transmembrane region" description="Helical" evidence="8">
    <location>
        <begin position="112"/>
        <end position="134"/>
    </location>
</feature>
<feature type="transmembrane region" description="Helical" evidence="8">
    <location>
        <begin position="400"/>
        <end position="419"/>
    </location>
</feature>
<feature type="transmembrane region" description="Helical" evidence="8">
    <location>
        <begin position="146"/>
        <end position="164"/>
    </location>
</feature>
<keyword evidence="2" id="KW-1003">Cell membrane</keyword>
<keyword evidence="5 8" id="KW-0812">Transmembrane</keyword>
<gene>
    <name evidence="10" type="ORF">A2154_04450</name>
</gene>
<evidence type="ECO:0000256" key="6">
    <source>
        <dbReference type="ARBA" id="ARBA00022989"/>
    </source>
</evidence>
<organism evidence="10 11">
    <name type="scientific">Candidatus Gottesmanbacteria bacterium RBG_16_43_7</name>
    <dbReference type="NCBI Taxonomy" id="1798373"/>
    <lineage>
        <taxon>Bacteria</taxon>
        <taxon>Candidatus Gottesmaniibacteriota</taxon>
    </lineage>
</organism>
<comment type="caution">
    <text evidence="10">The sequence shown here is derived from an EMBL/GenBank/DDBJ whole genome shotgun (WGS) entry which is preliminary data.</text>
</comment>
<evidence type="ECO:0000256" key="8">
    <source>
        <dbReference type="SAM" id="Phobius"/>
    </source>
</evidence>
<keyword evidence="3" id="KW-0328">Glycosyltransferase</keyword>
<comment type="subcellular location">
    <subcellularLocation>
        <location evidence="1">Cell membrane</location>
        <topology evidence="1">Multi-pass membrane protein</topology>
    </subcellularLocation>
</comment>
<evidence type="ECO:0000256" key="1">
    <source>
        <dbReference type="ARBA" id="ARBA00004651"/>
    </source>
</evidence>
<dbReference type="PANTHER" id="PTHR33908:SF11">
    <property type="entry name" value="MEMBRANE PROTEIN"/>
    <property type="match status" value="1"/>
</dbReference>
<evidence type="ECO:0000256" key="5">
    <source>
        <dbReference type="ARBA" id="ARBA00022692"/>
    </source>
</evidence>
<keyword evidence="6 8" id="KW-1133">Transmembrane helix</keyword>
<evidence type="ECO:0000313" key="11">
    <source>
        <dbReference type="Proteomes" id="UP000176854"/>
    </source>
</evidence>
<sequence length="539" mass="60762">MNFHTGFMMSGQDAIIKIKKTDKSFSALVCVLIILVILLGFIVRIYKISANPAGLFADEAAIAYNAYTLVTRGTDEFGTSWPFFFRSFGDFRNPVPIYINIPSVLLFGLSEFAVRLTAVLCGSLTILILALVAWQSEVFSKKSPSVYALITAVTVALLPWHIHFSRFGSEYIYFPFFLALGWWLFLKGVKKPVFLLLSSLAFGVCIYTYYPTWIVTPLFILILCLIYRRILVRLPKFAIVAGMIFIISLVPLATGLKNGIALTRWQNVTITKNTRAGLTGKFLTNYLAHFSPRFLFTKGDIDYPGHFIRRFGSRGAGELYVWMLPFFIIGIIYAVISKTPFGLTLLGLLILYPLGSSLADSDGGAPLAFRSVIGIIPSSLLTALGLAAVTGWLRKQLYKLLYFAIIAALFTISSISYLYEYHAIYPLYASDFWGWQFGPRDIMTYFLSHKSVYDDLYLTPQFNAPQIFLDFYDPRHSCAGVCKVGELDRYDPSRRQLFAVPSHLLSEISHSYEYQLRQQIFYPDGSGAFTLLEIKSKVL</sequence>
<dbReference type="GO" id="GO:0009103">
    <property type="term" value="P:lipopolysaccharide biosynthetic process"/>
    <property type="evidence" value="ECO:0007669"/>
    <property type="project" value="UniProtKB-ARBA"/>
</dbReference>
<evidence type="ECO:0000259" key="9">
    <source>
        <dbReference type="Pfam" id="PF13231"/>
    </source>
</evidence>
<accession>A0A1F5ZC27</accession>
<evidence type="ECO:0000256" key="4">
    <source>
        <dbReference type="ARBA" id="ARBA00022679"/>
    </source>
</evidence>
<dbReference type="InterPro" id="IPR038731">
    <property type="entry name" value="RgtA/B/C-like"/>
</dbReference>
<dbReference type="AlphaFoldDB" id="A0A1F5ZC27"/>
<dbReference type="GO" id="GO:0005886">
    <property type="term" value="C:plasma membrane"/>
    <property type="evidence" value="ECO:0007669"/>
    <property type="project" value="UniProtKB-SubCell"/>
</dbReference>
<feature type="transmembrane region" description="Helical" evidence="8">
    <location>
        <begin position="170"/>
        <end position="186"/>
    </location>
</feature>
<name>A0A1F5ZC27_9BACT</name>
<feature type="transmembrane region" description="Helical" evidence="8">
    <location>
        <begin position="371"/>
        <end position="393"/>
    </location>
</feature>
<dbReference type="STRING" id="1798373.A2154_04450"/>
<keyword evidence="7 8" id="KW-0472">Membrane</keyword>